<comment type="caution">
    <text evidence="1">The sequence shown here is derived from an EMBL/GenBank/DDBJ whole genome shotgun (WGS) entry which is preliminary data.</text>
</comment>
<dbReference type="InterPro" id="IPR051397">
    <property type="entry name" value="Zn-ADH-like_protein"/>
</dbReference>
<organism evidence="1 2">
    <name type="scientific">Actinoallomurus oryzae</name>
    <dbReference type="NCBI Taxonomy" id="502180"/>
    <lineage>
        <taxon>Bacteria</taxon>
        <taxon>Bacillati</taxon>
        <taxon>Actinomycetota</taxon>
        <taxon>Actinomycetes</taxon>
        <taxon>Streptosporangiales</taxon>
        <taxon>Thermomonosporaceae</taxon>
        <taxon>Actinoallomurus</taxon>
    </lineage>
</organism>
<dbReference type="PANTHER" id="PTHR43677:SF4">
    <property type="entry name" value="QUINONE OXIDOREDUCTASE-LIKE PROTEIN 2"/>
    <property type="match status" value="1"/>
</dbReference>
<dbReference type="SUPFAM" id="SSF51735">
    <property type="entry name" value="NAD(P)-binding Rossmann-fold domains"/>
    <property type="match status" value="1"/>
</dbReference>
<sequence length="226" mass="23228">MAGLAALRSLRAAGLSSGKRVLVTGASGGVGRFAVQLAAHAGAHVIASVGSAGRREGPAKAGAAEVLIGLANLDQLVDIVIDNVGGPQLVEAWSTLAPGGSLQSVGWTSGQPAAFPAYSTIGPAKSLTSFVNEREFAADLAILVQLVAEGALRAEIGWHGSWEDVAEATKALRGRQVNGKAVLDIDTHGRRHAEPKERAAMLRAPIHLTGFTCTYLLRLADVSAAE</sequence>
<evidence type="ECO:0000313" key="2">
    <source>
        <dbReference type="Proteomes" id="UP001500503"/>
    </source>
</evidence>
<dbReference type="PANTHER" id="PTHR43677">
    <property type="entry name" value="SHORT-CHAIN DEHYDROGENASE/REDUCTASE"/>
    <property type="match status" value="1"/>
</dbReference>
<gene>
    <name evidence="1" type="ORF">GCM10023191_067240</name>
</gene>
<name>A0ABP8QRV3_9ACTN</name>
<dbReference type="Pfam" id="PF13602">
    <property type="entry name" value="ADH_zinc_N_2"/>
    <property type="match status" value="1"/>
</dbReference>
<evidence type="ECO:0008006" key="3">
    <source>
        <dbReference type="Google" id="ProtNLM"/>
    </source>
</evidence>
<reference evidence="2" key="1">
    <citation type="journal article" date="2019" name="Int. J. Syst. Evol. Microbiol.">
        <title>The Global Catalogue of Microorganisms (GCM) 10K type strain sequencing project: providing services to taxonomists for standard genome sequencing and annotation.</title>
        <authorList>
            <consortium name="The Broad Institute Genomics Platform"/>
            <consortium name="The Broad Institute Genome Sequencing Center for Infectious Disease"/>
            <person name="Wu L."/>
            <person name="Ma J."/>
        </authorList>
    </citation>
    <scope>NUCLEOTIDE SEQUENCE [LARGE SCALE GENOMIC DNA]</scope>
    <source>
        <strain evidence="2">JCM 17933</strain>
    </source>
</reference>
<accession>A0ABP8QRV3</accession>
<keyword evidence="2" id="KW-1185">Reference proteome</keyword>
<dbReference type="EMBL" id="BAABHF010000042">
    <property type="protein sequence ID" value="GAA4508003.1"/>
    <property type="molecule type" value="Genomic_DNA"/>
</dbReference>
<proteinExistence type="predicted"/>
<dbReference type="InterPro" id="IPR036291">
    <property type="entry name" value="NAD(P)-bd_dom_sf"/>
</dbReference>
<protein>
    <recommendedName>
        <fullName evidence="3">Alcohol dehydrogenase-like C-terminal domain-containing protein</fullName>
    </recommendedName>
</protein>
<dbReference type="Gene3D" id="3.90.180.10">
    <property type="entry name" value="Medium-chain alcohol dehydrogenases, catalytic domain"/>
    <property type="match status" value="1"/>
</dbReference>
<dbReference type="Gene3D" id="3.40.50.720">
    <property type="entry name" value="NAD(P)-binding Rossmann-like Domain"/>
    <property type="match status" value="1"/>
</dbReference>
<evidence type="ECO:0000313" key="1">
    <source>
        <dbReference type="EMBL" id="GAA4508003.1"/>
    </source>
</evidence>
<dbReference type="Proteomes" id="UP001500503">
    <property type="component" value="Unassembled WGS sequence"/>
</dbReference>